<feature type="non-terminal residue" evidence="3">
    <location>
        <position position="1"/>
    </location>
</feature>
<dbReference type="Gene3D" id="2.60.40.10">
    <property type="entry name" value="Immunoglobulins"/>
    <property type="match status" value="1"/>
</dbReference>
<gene>
    <name evidence="3" type="ORF">S12H4_42791</name>
</gene>
<dbReference type="InterPro" id="IPR035986">
    <property type="entry name" value="PKD_dom_sf"/>
</dbReference>
<dbReference type="SUPFAM" id="SSF52833">
    <property type="entry name" value="Thioredoxin-like"/>
    <property type="match status" value="1"/>
</dbReference>
<comment type="caution">
    <text evidence="3">The sequence shown here is derived from an EMBL/GenBank/DDBJ whole genome shotgun (WGS) entry which is preliminary data.</text>
</comment>
<proteinExistence type="predicted"/>
<feature type="domain" description="PKD" evidence="2">
    <location>
        <begin position="122"/>
        <end position="212"/>
    </location>
</feature>
<organism evidence="3">
    <name type="scientific">marine sediment metagenome</name>
    <dbReference type="NCBI Taxonomy" id="412755"/>
    <lineage>
        <taxon>unclassified sequences</taxon>
        <taxon>metagenomes</taxon>
        <taxon>ecological metagenomes</taxon>
    </lineage>
</organism>
<dbReference type="InterPro" id="IPR036249">
    <property type="entry name" value="Thioredoxin-like_sf"/>
</dbReference>
<dbReference type="CDD" id="cd00146">
    <property type="entry name" value="PKD"/>
    <property type="match status" value="1"/>
</dbReference>
<evidence type="ECO:0000313" key="3">
    <source>
        <dbReference type="EMBL" id="GAJ15868.1"/>
    </source>
</evidence>
<reference evidence="3" key="1">
    <citation type="journal article" date="2014" name="Front. Microbiol.">
        <title>High frequency of phylogenetically diverse reductive dehalogenase-homologous genes in deep subseafloor sedimentary metagenomes.</title>
        <authorList>
            <person name="Kawai M."/>
            <person name="Futagami T."/>
            <person name="Toyoda A."/>
            <person name="Takaki Y."/>
            <person name="Nishi S."/>
            <person name="Hori S."/>
            <person name="Arai W."/>
            <person name="Tsubouchi T."/>
            <person name="Morono Y."/>
            <person name="Uchiyama I."/>
            <person name="Ito T."/>
            <person name="Fujiyama A."/>
            <person name="Inagaki F."/>
            <person name="Takami H."/>
        </authorList>
    </citation>
    <scope>NUCLEOTIDE SEQUENCE</scope>
    <source>
        <strain evidence="3">Expedition CK06-06</strain>
    </source>
</reference>
<accession>X1UEC5</accession>
<name>X1UEC5_9ZZZZ</name>
<feature type="region of interest" description="Disordered" evidence="1">
    <location>
        <begin position="117"/>
        <end position="137"/>
    </location>
</feature>
<evidence type="ECO:0000256" key="1">
    <source>
        <dbReference type="SAM" id="MobiDB-lite"/>
    </source>
</evidence>
<dbReference type="AlphaFoldDB" id="X1UEC5"/>
<dbReference type="EMBL" id="BARW01026211">
    <property type="protein sequence ID" value="GAJ15868.1"/>
    <property type="molecule type" value="Genomic_DNA"/>
</dbReference>
<dbReference type="InterPro" id="IPR000601">
    <property type="entry name" value="PKD_dom"/>
</dbReference>
<dbReference type="InterPro" id="IPR013783">
    <property type="entry name" value="Ig-like_fold"/>
</dbReference>
<dbReference type="Pfam" id="PF18911">
    <property type="entry name" value="PKD_4"/>
    <property type="match status" value="1"/>
</dbReference>
<protein>
    <recommendedName>
        <fullName evidence="2">PKD domain-containing protein</fullName>
    </recommendedName>
</protein>
<evidence type="ECO:0000259" key="2">
    <source>
        <dbReference type="Pfam" id="PF18911"/>
    </source>
</evidence>
<dbReference type="SUPFAM" id="SSF49299">
    <property type="entry name" value="PKD domain"/>
    <property type="match status" value="1"/>
</dbReference>
<sequence length="242" mass="26796">CEKGTASWCPSCPSMASKLSDIYESGDYPFFFVSMVVDESNDANSRMGNYNLKWLPTAFYDGGADVVVGGGPDTSYHEDIIEACGQRDVHELDLTLSVEWLGEGSLEININIINNEELPNDPPEKPTINGPTSAKTGEDHEYTFVTTDPDGDDVYYFVDWGDETNSSWLGPSNSGEEVTATHTWSEDGIYIVRVKAKDMDGAESDFETLKVTMPINQALINLQNFLEILSKFFPRLGLISDF</sequence>